<protein>
    <recommendedName>
        <fullName evidence="2">DNA binding HTH domain-containing protein</fullName>
    </recommendedName>
</protein>
<gene>
    <name evidence="1" type="ORF">LCGC14_2730020</name>
</gene>
<dbReference type="SUPFAM" id="SSF46689">
    <property type="entry name" value="Homeodomain-like"/>
    <property type="match status" value="1"/>
</dbReference>
<reference evidence="1" key="1">
    <citation type="journal article" date="2015" name="Nature">
        <title>Complex archaea that bridge the gap between prokaryotes and eukaryotes.</title>
        <authorList>
            <person name="Spang A."/>
            <person name="Saw J.H."/>
            <person name="Jorgensen S.L."/>
            <person name="Zaremba-Niedzwiedzka K."/>
            <person name="Martijn J."/>
            <person name="Lind A.E."/>
            <person name="van Eijk R."/>
            <person name="Schleper C."/>
            <person name="Guy L."/>
            <person name="Ettema T.J."/>
        </authorList>
    </citation>
    <scope>NUCLEOTIDE SEQUENCE</scope>
</reference>
<dbReference type="GO" id="GO:0043565">
    <property type="term" value="F:sequence-specific DNA binding"/>
    <property type="evidence" value="ECO:0007669"/>
    <property type="project" value="InterPro"/>
</dbReference>
<proteinExistence type="predicted"/>
<name>A0A0F8Z7P1_9ZZZZ</name>
<evidence type="ECO:0000313" key="1">
    <source>
        <dbReference type="EMBL" id="KKK89748.1"/>
    </source>
</evidence>
<sequence>MKASHAEVRKAIEIWEGNVSAAADAVGLRRESYRKRLKTLGIDPEDY</sequence>
<feature type="non-terminal residue" evidence="1">
    <location>
        <position position="47"/>
    </location>
</feature>
<dbReference type="AlphaFoldDB" id="A0A0F8Z7P1"/>
<dbReference type="EMBL" id="LAZR01049396">
    <property type="protein sequence ID" value="KKK89748.1"/>
    <property type="molecule type" value="Genomic_DNA"/>
</dbReference>
<accession>A0A0F8Z7P1</accession>
<organism evidence="1">
    <name type="scientific">marine sediment metagenome</name>
    <dbReference type="NCBI Taxonomy" id="412755"/>
    <lineage>
        <taxon>unclassified sequences</taxon>
        <taxon>metagenomes</taxon>
        <taxon>ecological metagenomes</taxon>
    </lineage>
</organism>
<comment type="caution">
    <text evidence="1">The sequence shown here is derived from an EMBL/GenBank/DDBJ whole genome shotgun (WGS) entry which is preliminary data.</text>
</comment>
<dbReference type="PRINTS" id="PR01590">
    <property type="entry name" value="HTHFIS"/>
</dbReference>
<evidence type="ECO:0008006" key="2">
    <source>
        <dbReference type="Google" id="ProtNLM"/>
    </source>
</evidence>
<dbReference type="InterPro" id="IPR002197">
    <property type="entry name" value="HTH_Fis"/>
</dbReference>
<dbReference type="InterPro" id="IPR009057">
    <property type="entry name" value="Homeodomain-like_sf"/>
</dbReference>